<dbReference type="InterPro" id="IPR027302">
    <property type="entry name" value="Gln_synth_N_conserv_site"/>
</dbReference>
<keyword evidence="10 15" id="KW-0547">Nucleotide-binding</keyword>
<feature type="binding site" evidence="14">
    <location>
        <position position="298"/>
    </location>
    <ligand>
        <name>L-glutamate</name>
        <dbReference type="ChEBI" id="CHEBI:29985"/>
    </ligand>
</feature>
<keyword evidence="9 16" id="KW-0479">Metal-binding</keyword>
<keyword evidence="11 15" id="KW-0067">ATP-binding</keyword>
<feature type="binding site" evidence="14">
    <location>
        <position position="316"/>
    </location>
    <ligand>
        <name>L-glutamate</name>
        <dbReference type="ChEBI" id="CHEBI:29985"/>
    </ligand>
</feature>
<dbReference type="GO" id="GO:0046872">
    <property type="term" value="F:metal ion binding"/>
    <property type="evidence" value="ECO:0007669"/>
    <property type="project" value="UniProtKB-KW"/>
</dbReference>
<evidence type="ECO:0000256" key="7">
    <source>
        <dbReference type="ARBA" id="ARBA00022490"/>
    </source>
</evidence>
<feature type="binding site" evidence="16">
    <location>
        <position position="245"/>
    </location>
    <ligand>
        <name>Mg(2+)</name>
        <dbReference type="ChEBI" id="CHEBI:18420"/>
        <label>1</label>
    </ligand>
</feature>
<comment type="cofactor">
    <cofactor evidence="16">
        <name>Mg(2+)</name>
        <dbReference type="ChEBI" id="CHEBI:18420"/>
    </cofactor>
    <text evidence="16">Binds 2 Mg(2+) ions per subunit.</text>
</comment>
<comment type="similarity">
    <text evidence="3 17 18">Belongs to the glutamine synthetase family.</text>
</comment>
<evidence type="ECO:0000259" key="20">
    <source>
        <dbReference type="PROSITE" id="PS51986"/>
    </source>
</evidence>
<keyword evidence="8 19" id="KW-0436">Ligase</keyword>
<dbReference type="PANTHER" id="PTHR43785">
    <property type="entry name" value="GAMMA-GLUTAMYLPUTRESCINE SYNTHETASE"/>
    <property type="match status" value="1"/>
</dbReference>
<evidence type="ECO:0000256" key="11">
    <source>
        <dbReference type="ARBA" id="ARBA00022840"/>
    </source>
</evidence>
<reference evidence="22 23" key="1">
    <citation type="submission" date="2014-07" db="EMBL/GenBank/DDBJ databases">
        <authorList>
            <person name="Urmite Genomes Urmite Genomes"/>
        </authorList>
    </citation>
    <scope>NUCLEOTIDE SEQUENCE [LARGE SCALE GENOMIC DNA]</scope>
    <source>
        <strain evidence="22 23">13MG44_air</strain>
    </source>
</reference>
<dbReference type="FunFam" id="3.10.20.70:FF:000005">
    <property type="entry name" value="Glutamine synthetase"/>
    <property type="match status" value="1"/>
</dbReference>
<dbReference type="GO" id="GO:0005737">
    <property type="term" value="C:cytoplasm"/>
    <property type="evidence" value="ECO:0007669"/>
    <property type="project" value="UniProtKB-SubCell"/>
</dbReference>
<evidence type="ECO:0000256" key="18">
    <source>
        <dbReference type="RuleBase" id="RU000384"/>
    </source>
</evidence>
<dbReference type="HOGENOM" id="CLU_017290_1_3_9"/>
<evidence type="ECO:0000256" key="15">
    <source>
        <dbReference type="PIRSR" id="PIRSR604809-2"/>
    </source>
</evidence>
<proteinExistence type="inferred from homology"/>
<keyword evidence="23" id="KW-1185">Reference proteome</keyword>
<dbReference type="GO" id="GO:0004356">
    <property type="term" value="F:glutamine synthetase activity"/>
    <property type="evidence" value="ECO:0007669"/>
    <property type="project" value="UniProtKB-EC"/>
</dbReference>
<evidence type="ECO:0000256" key="2">
    <source>
        <dbReference type="ARBA" id="ARBA00004496"/>
    </source>
</evidence>
<evidence type="ECO:0000256" key="19">
    <source>
        <dbReference type="RuleBase" id="RU004356"/>
    </source>
</evidence>
<evidence type="ECO:0000256" key="6">
    <source>
        <dbReference type="ARBA" id="ARBA00021364"/>
    </source>
</evidence>
<sequence length="444" mass="50799">MSKISKEDILKIAQEEKIGYVKLQFTDILGALKNVEIPVEQLEEALDGEIMFDGSSIEGFVRVEESDMYLKPDYNTWSIFPWSEENCRVARLICDVHNFNNEPFEGDPRSNLKRIVKEMEDMGYDAFNLGPEPEFYLFKLDKDNNPTTIVNDTSGYFDVSITDTSERCRREIAKTLKKMDFEVEMFHHEAGPSQHEISFKYSDAVTSSDNIQTFKLVAKTVARQYGLHVTFMPKPLYDEAGSGMHYNVSLFKDGTNVFYDEHDEDGLSEEMKYFMAGLLDHARGYTAICNPLVNSYKRLSTGFEAPRYIAWSGSNRTPLLRIPSTRGAGTRAEVRSLDPSANPYLATAVILRAGLSGIKNQKDLTTPVDENIFEMTSTQRKAEDVEDLPTTLYTALKALKEDEVIQDALGRHICDHFIENKNYEWKMYSAQITSWEKEQYLSQY</sequence>
<dbReference type="InterPro" id="IPR004809">
    <property type="entry name" value="Gln_synth_I"/>
</dbReference>
<feature type="binding site" evidence="16">
    <location>
        <position position="132"/>
    </location>
    <ligand>
        <name>Mg(2+)</name>
        <dbReference type="ChEBI" id="CHEBI:18420"/>
        <label>1</label>
    </ligand>
</feature>
<evidence type="ECO:0000256" key="10">
    <source>
        <dbReference type="ARBA" id="ARBA00022741"/>
    </source>
</evidence>
<feature type="domain" description="GS catalytic" evidence="21">
    <location>
        <begin position="108"/>
        <end position="444"/>
    </location>
</feature>
<dbReference type="Gene3D" id="3.30.590.10">
    <property type="entry name" value="Glutamine synthetase/guanido kinase, catalytic domain"/>
    <property type="match status" value="1"/>
</dbReference>
<evidence type="ECO:0000256" key="1">
    <source>
        <dbReference type="ARBA" id="ARBA00002161"/>
    </source>
</evidence>
<feature type="binding site" evidence="15">
    <location>
        <position position="184"/>
    </location>
    <ligand>
        <name>ATP</name>
        <dbReference type="ChEBI" id="CHEBI:30616"/>
    </ligand>
</feature>
<accession>A0A078M930</accession>
<evidence type="ECO:0000256" key="16">
    <source>
        <dbReference type="PIRSR" id="PIRSR604809-3"/>
    </source>
</evidence>
<feature type="binding site" evidence="16">
    <location>
        <position position="333"/>
    </location>
    <ligand>
        <name>Mg(2+)</name>
        <dbReference type="ChEBI" id="CHEBI:18420"/>
        <label>1</label>
    </ligand>
</feature>
<dbReference type="Gene3D" id="3.10.20.70">
    <property type="entry name" value="Glutamine synthetase, N-terminal domain"/>
    <property type="match status" value="1"/>
</dbReference>
<dbReference type="PROSITE" id="PS00181">
    <property type="entry name" value="GLNA_ATP"/>
    <property type="match status" value="1"/>
</dbReference>
<evidence type="ECO:0000256" key="12">
    <source>
        <dbReference type="ARBA" id="ARBA00022842"/>
    </source>
</evidence>
<feature type="binding site" evidence="15">
    <location>
        <position position="316"/>
    </location>
    <ligand>
        <name>ATP</name>
        <dbReference type="ChEBI" id="CHEBI:30616"/>
    </ligand>
</feature>
<evidence type="ECO:0000256" key="17">
    <source>
        <dbReference type="PROSITE-ProRule" id="PRU01330"/>
    </source>
</evidence>
<evidence type="ECO:0000256" key="13">
    <source>
        <dbReference type="ARBA" id="ARBA00049436"/>
    </source>
</evidence>
<dbReference type="InterPro" id="IPR027303">
    <property type="entry name" value="Gln_synth_gly_rich_site"/>
</dbReference>
<organism evidence="22 23">
    <name type="scientific">Jeotgalicoccus saudimassiliensis</name>
    <dbReference type="NCBI Taxonomy" id="1461582"/>
    <lineage>
        <taxon>Bacteria</taxon>
        <taxon>Bacillati</taxon>
        <taxon>Bacillota</taxon>
        <taxon>Bacilli</taxon>
        <taxon>Bacillales</taxon>
        <taxon>Staphylococcaceae</taxon>
        <taxon>Jeotgalicoccus</taxon>
    </lineage>
</organism>
<dbReference type="GO" id="GO:0005524">
    <property type="term" value="F:ATP binding"/>
    <property type="evidence" value="ECO:0007669"/>
    <property type="project" value="UniProtKB-KW"/>
</dbReference>
<feature type="binding site" evidence="16">
    <location>
        <position position="189"/>
    </location>
    <ligand>
        <name>Mg(2+)</name>
        <dbReference type="ChEBI" id="CHEBI:18420"/>
        <label>1</label>
    </ligand>
</feature>
<evidence type="ECO:0000256" key="9">
    <source>
        <dbReference type="ARBA" id="ARBA00022723"/>
    </source>
</evidence>
<name>A0A078M930_9STAP</name>
<evidence type="ECO:0000256" key="3">
    <source>
        <dbReference type="ARBA" id="ARBA00009897"/>
    </source>
</evidence>
<dbReference type="Pfam" id="PF03951">
    <property type="entry name" value="Gln-synt_N"/>
    <property type="match status" value="1"/>
</dbReference>
<dbReference type="InterPro" id="IPR036651">
    <property type="entry name" value="Gln_synt_N_sf"/>
</dbReference>
<dbReference type="STRING" id="1461582.BN1048_01544"/>
<dbReference type="SUPFAM" id="SSF54368">
    <property type="entry name" value="Glutamine synthetase, N-terminal domain"/>
    <property type="match status" value="1"/>
</dbReference>
<dbReference type="EMBL" id="CCSE01000001">
    <property type="protein sequence ID" value="CEA01942.1"/>
    <property type="molecule type" value="Genomic_DNA"/>
</dbReference>
<dbReference type="OrthoDB" id="9807095at2"/>
<feature type="binding site" evidence="14">
    <location>
        <position position="335"/>
    </location>
    <ligand>
        <name>L-glutamate</name>
        <dbReference type="ChEBI" id="CHEBI:29985"/>
    </ligand>
</feature>
<dbReference type="InterPro" id="IPR008146">
    <property type="entry name" value="Gln_synth_cat_dom"/>
</dbReference>
<feature type="binding site" evidence="14">
    <location>
        <position position="304"/>
    </location>
    <ligand>
        <name>L-glutamate</name>
        <dbReference type="ChEBI" id="CHEBI:29985"/>
    </ligand>
</feature>
<protein>
    <recommendedName>
        <fullName evidence="6 19">Glutamine synthetase</fullName>
        <ecNumber evidence="5 19">6.3.1.2</ecNumber>
    </recommendedName>
</protein>
<feature type="domain" description="GS beta-grasp" evidence="20">
    <location>
        <begin position="16"/>
        <end position="101"/>
    </location>
</feature>
<dbReference type="Proteomes" id="UP000044136">
    <property type="component" value="Unassembled WGS sequence"/>
</dbReference>
<comment type="subcellular location">
    <subcellularLocation>
        <location evidence="2">Cytoplasm</location>
    </subcellularLocation>
</comment>
<gene>
    <name evidence="22" type="primary">glnA_2</name>
    <name evidence="22" type="ORF">BN1048_01544</name>
</gene>
<dbReference type="RefSeq" id="WP_035809997.1">
    <property type="nucleotide sequence ID" value="NZ_CCSE01000001.1"/>
</dbReference>
<dbReference type="InterPro" id="IPR014746">
    <property type="entry name" value="Gln_synth/guanido_kin_cat_dom"/>
</dbReference>
<dbReference type="SUPFAM" id="SSF55931">
    <property type="entry name" value="Glutamine synthetase/guanido kinase"/>
    <property type="match status" value="1"/>
</dbReference>
<dbReference type="InterPro" id="IPR008147">
    <property type="entry name" value="Gln_synt_N"/>
</dbReference>
<dbReference type="PROSITE" id="PS51986">
    <property type="entry name" value="GS_BETA_GRASP"/>
    <property type="match status" value="1"/>
</dbReference>
<dbReference type="SMART" id="SM01230">
    <property type="entry name" value="Gln-synt_C"/>
    <property type="match status" value="1"/>
</dbReference>
<comment type="function">
    <text evidence="1">Glutamine synthetase (GS) is an unusual multitasking protein that functions as an enzyme, a transcription coregulator, and a chaperone in ammonium assimilation and in the regulation of genes involved in nitrogen metabolism. It catalyzes the ATP-dependent biosynthesis of glutamine from glutamate and ammonia. Feedback-inhibited GlnA also interacts with and regulates the activity of the transcriptional regulator TnrA. During nitrogen limitation, TnrA is in its DNA-binding active state and turns on the transcription of genes required for nitrogen assimilation. Under conditions of nitrogen excess, feedback-inhibited GlnA forms a stable complex with TnrA, which inhibits its DNA-binding activity. In contrast, feedback-inhibited GlnA acts as a chaperone to stabilize the DNA-binding activity of GlnR, which represses the transcription of nitrogen assimilation genes.</text>
</comment>
<evidence type="ECO:0000313" key="22">
    <source>
        <dbReference type="EMBL" id="CEA01942.1"/>
    </source>
</evidence>
<evidence type="ECO:0000256" key="4">
    <source>
        <dbReference type="ARBA" id="ARBA00011201"/>
    </source>
</evidence>
<dbReference type="PROSITE" id="PS00180">
    <property type="entry name" value="GLNA_1"/>
    <property type="match status" value="1"/>
</dbReference>
<dbReference type="AlphaFoldDB" id="A0A078M930"/>
<comment type="catalytic activity">
    <reaction evidence="13 19">
        <text>L-glutamate + NH4(+) + ATP = L-glutamine + ADP + phosphate + H(+)</text>
        <dbReference type="Rhea" id="RHEA:16169"/>
        <dbReference type="ChEBI" id="CHEBI:15378"/>
        <dbReference type="ChEBI" id="CHEBI:28938"/>
        <dbReference type="ChEBI" id="CHEBI:29985"/>
        <dbReference type="ChEBI" id="CHEBI:30616"/>
        <dbReference type="ChEBI" id="CHEBI:43474"/>
        <dbReference type="ChEBI" id="CHEBI:58359"/>
        <dbReference type="ChEBI" id="CHEBI:456216"/>
        <dbReference type="EC" id="6.3.1.2"/>
    </reaction>
</comment>
<dbReference type="Pfam" id="PF00120">
    <property type="entry name" value="Gln-synt_C"/>
    <property type="match status" value="1"/>
</dbReference>
<keyword evidence="12 16" id="KW-0460">Magnesium</keyword>
<dbReference type="PANTHER" id="PTHR43785:SF12">
    <property type="entry name" value="TYPE-1 GLUTAMINE SYNTHETASE 2"/>
    <property type="match status" value="1"/>
</dbReference>
<dbReference type="GO" id="GO:0006542">
    <property type="term" value="P:glutamine biosynthetic process"/>
    <property type="evidence" value="ECO:0007669"/>
    <property type="project" value="InterPro"/>
</dbReference>
<feature type="binding site" evidence="16">
    <location>
        <position position="196"/>
    </location>
    <ligand>
        <name>Mg(2+)</name>
        <dbReference type="ChEBI" id="CHEBI:18420"/>
        <label>1</label>
    </ligand>
</feature>
<dbReference type="NCBIfam" id="TIGR00653">
    <property type="entry name" value="GlnA"/>
    <property type="match status" value="1"/>
</dbReference>
<dbReference type="EC" id="6.3.1.2" evidence="5 19"/>
<dbReference type="eggNOG" id="COG0174">
    <property type="taxonomic scope" value="Bacteria"/>
</dbReference>
<dbReference type="PROSITE" id="PS51987">
    <property type="entry name" value="GS_CATALYTIC"/>
    <property type="match status" value="1"/>
</dbReference>
<keyword evidence="7" id="KW-0963">Cytoplasm</keyword>
<feature type="binding site" evidence="15">
    <location>
        <begin position="199"/>
        <end position="201"/>
    </location>
    <ligand>
        <name>ATP</name>
        <dbReference type="ChEBI" id="CHEBI:30616"/>
    </ligand>
</feature>
<evidence type="ECO:0000256" key="5">
    <source>
        <dbReference type="ARBA" id="ARBA00012937"/>
    </source>
</evidence>
<evidence type="ECO:0000256" key="8">
    <source>
        <dbReference type="ARBA" id="ARBA00022598"/>
    </source>
</evidence>
<feature type="binding site" evidence="16">
    <location>
        <position position="134"/>
    </location>
    <ligand>
        <name>Mg(2+)</name>
        <dbReference type="ChEBI" id="CHEBI:18420"/>
        <label>1</label>
    </ligand>
</feature>
<evidence type="ECO:0000313" key="23">
    <source>
        <dbReference type="Proteomes" id="UP000044136"/>
    </source>
</evidence>
<evidence type="ECO:0000256" key="14">
    <source>
        <dbReference type="PIRSR" id="PIRSR604809-1"/>
    </source>
</evidence>
<dbReference type="FunFam" id="3.30.590.10:FF:000003">
    <property type="entry name" value="Glutamine synthetase 2"/>
    <property type="match status" value="1"/>
</dbReference>
<comment type="subunit">
    <text evidence="4">Oligomer of 12 subunits arranged in the form of two hexagons. In its feedback-inhibited form, interacts with TnrA in order to block its DNA-binding activity.</text>
</comment>
<evidence type="ECO:0000259" key="21">
    <source>
        <dbReference type="PROSITE" id="PS51987"/>
    </source>
</evidence>